<dbReference type="AlphaFoldDB" id="A0A8X6TTS8"/>
<protein>
    <submittedName>
        <fullName evidence="1">Uncharacterized protein</fullName>
    </submittedName>
</protein>
<comment type="caution">
    <text evidence="1">The sequence shown here is derived from an EMBL/GenBank/DDBJ whole genome shotgun (WGS) entry which is preliminary data.</text>
</comment>
<gene>
    <name evidence="1" type="ORF">NPIL_140341</name>
</gene>
<keyword evidence="2" id="KW-1185">Reference proteome</keyword>
<sequence>FHKPNLRKIPPYRLCNSSFRRVKEKRKSTLSGLSSARLLWIWNPESYNTFLQKNDVKLLTQDQICFRTP</sequence>
<organism evidence="1 2">
    <name type="scientific">Nephila pilipes</name>
    <name type="common">Giant wood spider</name>
    <name type="synonym">Nephila maculata</name>
    <dbReference type="NCBI Taxonomy" id="299642"/>
    <lineage>
        <taxon>Eukaryota</taxon>
        <taxon>Metazoa</taxon>
        <taxon>Ecdysozoa</taxon>
        <taxon>Arthropoda</taxon>
        <taxon>Chelicerata</taxon>
        <taxon>Arachnida</taxon>
        <taxon>Araneae</taxon>
        <taxon>Araneomorphae</taxon>
        <taxon>Entelegynae</taxon>
        <taxon>Araneoidea</taxon>
        <taxon>Nephilidae</taxon>
        <taxon>Nephila</taxon>
    </lineage>
</organism>
<feature type="non-terminal residue" evidence="1">
    <location>
        <position position="1"/>
    </location>
</feature>
<name>A0A8X6TTS8_NEPPI</name>
<evidence type="ECO:0000313" key="2">
    <source>
        <dbReference type="Proteomes" id="UP000887013"/>
    </source>
</evidence>
<dbReference type="Proteomes" id="UP000887013">
    <property type="component" value="Unassembled WGS sequence"/>
</dbReference>
<proteinExistence type="predicted"/>
<evidence type="ECO:0000313" key="1">
    <source>
        <dbReference type="EMBL" id="GFT46090.1"/>
    </source>
</evidence>
<reference evidence="1" key="1">
    <citation type="submission" date="2020-08" db="EMBL/GenBank/DDBJ databases">
        <title>Multicomponent nature underlies the extraordinary mechanical properties of spider dragline silk.</title>
        <authorList>
            <person name="Kono N."/>
            <person name="Nakamura H."/>
            <person name="Mori M."/>
            <person name="Yoshida Y."/>
            <person name="Ohtoshi R."/>
            <person name="Malay A.D."/>
            <person name="Moran D.A.P."/>
            <person name="Tomita M."/>
            <person name="Numata K."/>
            <person name="Arakawa K."/>
        </authorList>
    </citation>
    <scope>NUCLEOTIDE SEQUENCE</scope>
</reference>
<accession>A0A8X6TTS8</accession>
<dbReference type="EMBL" id="BMAW01064615">
    <property type="protein sequence ID" value="GFT46090.1"/>
    <property type="molecule type" value="Genomic_DNA"/>
</dbReference>